<dbReference type="PANTHER" id="PTHR16943">
    <property type="entry name" value="2-METHYLCITRATE DEHYDRATASE-RELATED"/>
    <property type="match status" value="1"/>
</dbReference>
<dbReference type="Gene3D" id="1.10.4100.10">
    <property type="entry name" value="2-methylcitrate dehydratase PrpD"/>
    <property type="match status" value="1"/>
</dbReference>
<proteinExistence type="inferred from homology"/>
<organism evidence="4 5">
    <name type="scientific">Marinibaculum pumilum</name>
    <dbReference type="NCBI Taxonomy" id="1766165"/>
    <lineage>
        <taxon>Bacteria</taxon>
        <taxon>Pseudomonadati</taxon>
        <taxon>Pseudomonadota</taxon>
        <taxon>Alphaproteobacteria</taxon>
        <taxon>Rhodospirillales</taxon>
        <taxon>Rhodospirillaceae</taxon>
        <taxon>Marinibaculum</taxon>
    </lineage>
</organism>
<dbReference type="InterPro" id="IPR005656">
    <property type="entry name" value="MmgE_PrpD"/>
</dbReference>
<feature type="domain" description="MmgE/PrpD N-terminal" evidence="2">
    <location>
        <begin position="10"/>
        <end position="249"/>
    </location>
</feature>
<keyword evidence="5" id="KW-1185">Reference proteome</keyword>
<accession>A0ABV7KVW8</accession>
<dbReference type="InterPro" id="IPR045336">
    <property type="entry name" value="MmgE_PrpD_N"/>
</dbReference>
<evidence type="ECO:0000313" key="5">
    <source>
        <dbReference type="Proteomes" id="UP001595528"/>
    </source>
</evidence>
<dbReference type="InterPro" id="IPR042188">
    <property type="entry name" value="MmgE/PrpD_sf_2"/>
</dbReference>
<dbReference type="InterPro" id="IPR045337">
    <property type="entry name" value="MmgE_PrpD_C"/>
</dbReference>
<sequence length="454" mass="45900">MNGPASGPSRRLAEFACASTPDDLPEAVRAHALRAVVNGFGTALGGAADTALASLARALMPFSAAPQASVIGTRLRADMPTAAFLNAAAINVFDFDDNHAGTIIHPTAPVLPAALALAESRPVSGAALIHAVALGMEAACRIGNAVSPGHYARGWHITSTCGVFGAAIAAARLLGLDAERTLWALGNASAQAAGLVETLGHMAKSVSVGGAARNGLLSALMAEAGVAGPAHPLEGPRGFLSVCCDAPRPEAVTEGLGIRWELLDDMFKPYPCGVVLNPVIDACLEARADPVFDTARIARIAIRGNPLLKARTDRPGVTTGREAQVSAQHAVAVSLLRGTAGVADFADAAVQDPAVRALAALVSEIGTDEAMPVGAAGLSIGITDGSAIEIFVPLGRGYPGRPMSDEELMAKFAALARHGAPAVAAEPLAAALWQLPGADSIETALTLARPGPGA</sequence>
<dbReference type="RefSeq" id="WP_379898575.1">
    <property type="nucleotide sequence ID" value="NZ_JBHRTR010000014.1"/>
</dbReference>
<dbReference type="Proteomes" id="UP001595528">
    <property type="component" value="Unassembled WGS sequence"/>
</dbReference>
<reference evidence="5" key="1">
    <citation type="journal article" date="2019" name="Int. J. Syst. Evol. Microbiol.">
        <title>The Global Catalogue of Microorganisms (GCM) 10K type strain sequencing project: providing services to taxonomists for standard genome sequencing and annotation.</title>
        <authorList>
            <consortium name="The Broad Institute Genomics Platform"/>
            <consortium name="The Broad Institute Genome Sequencing Center for Infectious Disease"/>
            <person name="Wu L."/>
            <person name="Ma J."/>
        </authorList>
    </citation>
    <scope>NUCLEOTIDE SEQUENCE [LARGE SCALE GENOMIC DNA]</scope>
    <source>
        <strain evidence="5">KCTC 42964</strain>
    </source>
</reference>
<dbReference type="Pfam" id="PF19305">
    <property type="entry name" value="MmgE_PrpD_C"/>
    <property type="match status" value="1"/>
</dbReference>
<dbReference type="SUPFAM" id="SSF103378">
    <property type="entry name" value="2-methylcitrate dehydratase PrpD"/>
    <property type="match status" value="1"/>
</dbReference>
<feature type="domain" description="MmgE/PrpD C-terminal" evidence="3">
    <location>
        <begin position="270"/>
        <end position="425"/>
    </location>
</feature>
<evidence type="ECO:0000259" key="3">
    <source>
        <dbReference type="Pfam" id="PF19305"/>
    </source>
</evidence>
<dbReference type="PANTHER" id="PTHR16943:SF8">
    <property type="entry name" value="2-METHYLCITRATE DEHYDRATASE"/>
    <property type="match status" value="1"/>
</dbReference>
<evidence type="ECO:0000259" key="2">
    <source>
        <dbReference type="Pfam" id="PF03972"/>
    </source>
</evidence>
<comment type="similarity">
    <text evidence="1">Belongs to the PrpD family.</text>
</comment>
<dbReference type="Gene3D" id="3.30.1330.120">
    <property type="entry name" value="2-methylcitrate dehydratase PrpD"/>
    <property type="match status" value="1"/>
</dbReference>
<evidence type="ECO:0000256" key="1">
    <source>
        <dbReference type="ARBA" id="ARBA00006174"/>
    </source>
</evidence>
<dbReference type="EMBL" id="JBHRTR010000014">
    <property type="protein sequence ID" value="MFC3226546.1"/>
    <property type="molecule type" value="Genomic_DNA"/>
</dbReference>
<comment type="caution">
    <text evidence="4">The sequence shown here is derived from an EMBL/GenBank/DDBJ whole genome shotgun (WGS) entry which is preliminary data.</text>
</comment>
<protein>
    <submittedName>
        <fullName evidence="4">MmgE/PrpD family protein</fullName>
    </submittedName>
</protein>
<dbReference type="InterPro" id="IPR036148">
    <property type="entry name" value="MmgE/PrpD_sf"/>
</dbReference>
<gene>
    <name evidence="4" type="ORF">ACFOGJ_04850</name>
</gene>
<dbReference type="Pfam" id="PF03972">
    <property type="entry name" value="MmgE_PrpD_N"/>
    <property type="match status" value="1"/>
</dbReference>
<evidence type="ECO:0000313" key="4">
    <source>
        <dbReference type="EMBL" id="MFC3226546.1"/>
    </source>
</evidence>
<name>A0ABV7KVW8_9PROT</name>
<dbReference type="InterPro" id="IPR042183">
    <property type="entry name" value="MmgE/PrpD_sf_1"/>
</dbReference>